<evidence type="ECO:0000313" key="3">
    <source>
        <dbReference type="Proteomes" id="UP000199623"/>
    </source>
</evidence>
<dbReference type="AlphaFoldDB" id="A0A1G7T9Y9"/>
<keyword evidence="3" id="KW-1185">Reference proteome</keyword>
<dbReference type="InterPro" id="IPR057952">
    <property type="entry name" value="Rv2743c-like"/>
</dbReference>
<dbReference type="EMBL" id="FNCC01000007">
    <property type="protein sequence ID" value="SDG32108.1"/>
    <property type="molecule type" value="Genomic_DNA"/>
</dbReference>
<feature type="transmembrane region" description="Helical" evidence="1">
    <location>
        <begin position="84"/>
        <end position="102"/>
    </location>
</feature>
<keyword evidence="1" id="KW-1133">Transmembrane helix</keyword>
<evidence type="ECO:0000256" key="1">
    <source>
        <dbReference type="SAM" id="Phobius"/>
    </source>
</evidence>
<protein>
    <submittedName>
        <fullName evidence="2">Uncharacterized protein</fullName>
    </submittedName>
</protein>
<reference evidence="3" key="1">
    <citation type="submission" date="2016-10" db="EMBL/GenBank/DDBJ databases">
        <authorList>
            <person name="Varghese N."/>
            <person name="Submissions S."/>
        </authorList>
    </citation>
    <scope>NUCLEOTIDE SEQUENCE [LARGE SCALE GENOMIC DNA]</scope>
    <source>
        <strain evidence="3">CGMCC 4.3506</strain>
    </source>
</reference>
<sequence length="275" mass="29717">MIMEPWRNRPNNEIVRKVVGELGASLQGHPLAEQARYRLQKWNDPVAKLERKRKRTNAVLTFWLILITIFGTLAVFGFTGVLGTWAAVGGTIGAAVPGLLAVRSGFKLRELGAARQRLALSPPPPPRPPLPAHISAARVPMEKLHSAEDAMAELLRQLDSPMLTTMPAESVQHARQTAQEASAAIRAVSGQLQAVERARDTSPPLERAQLVEGVRVLRIQLADGVDRYCALVAEAGKALAASTQFQDPRAVLDDATDHLAGLASAMRDVSGYSAH</sequence>
<accession>A0A1G7T9Y9</accession>
<keyword evidence="1" id="KW-0812">Transmembrane</keyword>
<name>A0A1G7T9Y9_9PSEU</name>
<dbReference type="NCBIfam" id="NF047839">
    <property type="entry name" value="PspM_Rv2743c"/>
    <property type="match status" value="1"/>
</dbReference>
<dbReference type="Proteomes" id="UP000199623">
    <property type="component" value="Unassembled WGS sequence"/>
</dbReference>
<proteinExistence type="predicted"/>
<gene>
    <name evidence="2" type="ORF">SAMN05216553_107112</name>
</gene>
<feature type="transmembrane region" description="Helical" evidence="1">
    <location>
        <begin position="58"/>
        <end position="78"/>
    </location>
</feature>
<evidence type="ECO:0000313" key="2">
    <source>
        <dbReference type="EMBL" id="SDG32108.1"/>
    </source>
</evidence>
<organism evidence="2 3">
    <name type="scientific">Lentzea fradiae</name>
    <dbReference type="NCBI Taxonomy" id="200378"/>
    <lineage>
        <taxon>Bacteria</taxon>
        <taxon>Bacillati</taxon>
        <taxon>Actinomycetota</taxon>
        <taxon>Actinomycetes</taxon>
        <taxon>Pseudonocardiales</taxon>
        <taxon>Pseudonocardiaceae</taxon>
        <taxon>Lentzea</taxon>
    </lineage>
</organism>
<dbReference type="Pfam" id="PF25587">
    <property type="entry name" value="Rv2743c"/>
    <property type="match status" value="1"/>
</dbReference>
<dbReference type="STRING" id="200378.SAMN05216553_107112"/>
<keyword evidence="1" id="KW-0472">Membrane</keyword>